<keyword evidence="1" id="KW-0677">Repeat</keyword>
<keyword evidence="2 3" id="KW-0040">ANK repeat</keyword>
<evidence type="ECO:0008006" key="7">
    <source>
        <dbReference type="Google" id="ProtNLM"/>
    </source>
</evidence>
<name>A0ABR0E349_ZASCE</name>
<comment type="caution">
    <text evidence="5">The sequence shown here is derived from an EMBL/GenBank/DDBJ whole genome shotgun (WGS) entry which is preliminary data.</text>
</comment>
<organism evidence="5 6">
    <name type="scientific">Zasmidium cellare</name>
    <name type="common">Wine cellar mold</name>
    <name type="synonym">Racodium cellare</name>
    <dbReference type="NCBI Taxonomy" id="395010"/>
    <lineage>
        <taxon>Eukaryota</taxon>
        <taxon>Fungi</taxon>
        <taxon>Dikarya</taxon>
        <taxon>Ascomycota</taxon>
        <taxon>Pezizomycotina</taxon>
        <taxon>Dothideomycetes</taxon>
        <taxon>Dothideomycetidae</taxon>
        <taxon>Mycosphaerellales</taxon>
        <taxon>Mycosphaerellaceae</taxon>
        <taxon>Zasmidium</taxon>
    </lineage>
</organism>
<evidence type="ECO:0000256" key="3">
    <source>
        <dbReference type="PROSITE-ProRule" id="PRU00023"/>
    </source>
</evidence>
<sequence length="469" mass="52177">MAWQMWDTPLLRATARRNVQNIKLLLDHGANPNGVDREYQACYARRFRREKSETVNARDIYVPVPQEEVGRPSTQLVFLTDDELAGRSSTISSFWAFPDALPLDLSKNGDLLHSLIMSARSTTEILDLMLQAGADTSAWMPGYPEDLSREDSMSPSSHCVSTPLHAAIDSDNLTVLDGLLERGFNPNARALIVGCQALTPLQHAIVKNKPEIYQRLAAHPLADPSIVTPVMKVHVLHFAVARLSLRLIDVIGLPRSVAEPTALGHTLLHIACMPLDESEIQVFAPKVRQSIHDMRTLDLHRDPWPAGIYRVSPPECKKTMVPTADGPADATVFSSGPLCMSQEERVEKPEATRLLDIPSTENFSRQLKIMQSLIAELGPAEVSKEDIYGNTALHYLATSRVVNDDAVIWLRKQGDGDQVWRTAVNRWGWTPSDLWRDNVTTIESTQESPRNANTRGRPSRGGTLSRGRR</sequence>
<evidence type="ECO:0000256" key="4">
    <source>
        <dbReference type="SAM" id="MobiDB-lite"/>
    </source>
</evidence>
<evidence type="ECO:0000313" key="6">
    <source>
        <dbReference type="Proteomes" id="UP001305779"/>
    </source>
</evidence>
<accession>A0ABR0E349</accession>
<feature type="repeat" description="ANK" evidence="3">
    <location>
        <begin position="162"/>
        <end position="191"/>
    </location>
</feature>
<evidence type="ECO:0000256" key="2">
    <source>
        <dbReference type="ARBA" id="ARBA00023043"/>
    </source>
</evidence>
<dbReference type="Proteomes" id="UP001305779">
    <property type="component" value="Unassembled WGS sequence"/>
</dbReference>
<protein>
    <recommendedName>
        <fullName evidence="7">Ankyrin</fullName>
    </recommendedName>
</protein>
<dbReference type="SUPFAM" id="SSF48403">
    <property type="entry name" value="Ankyrin repeat"/>
    <property type="match status" value="1"/>
</dbReference>
<feature type="compositionally biased region" description="Polar residues" evidence="4">
    <location>
        <begin position="442"/>
        <end position="456"/>
    </location>
</feature>
<dbReference type="InterPro" id="IPR036770">
    <property type="entry name" value="Ankyrin_rpt-contain_sf"/>
</dbReference>
<dbReference type="Gene3D" id="1.25.40.20">
    <property type="entry name" value="Ankyrin repeat-containing domain"/>
    <property type="match status" value="1"/>
</dbReference>
<feature type="repeat" description="ANK" evidence="3">
    <location>
        <begin position="5"/>
        <end position="37"/>
    </location>
</feature>
<dbReference type="EMBL" id="JAXOVC010000011">
    <property type="protein sequence ID" value="KAK4495651.1"/>
    <property type="molecule type" value="Genomic_DNA"/>
</dbReference>
<keyword evidence="6" id="KW-1185">Reference proteome</keyword>
<dbReference type="SMART" id="SM00248">
    <property type="entry name" value="ANK"/>
    <property type="match status" value="5"/>
</dbReference>
<dbReference type="PROSITE" id="PS50088">
    <property type="entry name" value="ANK_REPEAT"/>
    <property type="match status" value="2"/>
</dbReference>
<evidence type="ECO:0000313" key="5">
    <source>
        <dbReference type="EMBL" id="KAK4495651.1"/>
    </source>
</evidence>
<dbReference type="InterPro" id="IPR050745">
    <property type="entry name" value="Multifunctional_regulatory"/>
</dbReference>
<proteinExistence type="predicted"/>
<feature type="region of interest" description="Disordered" evidence="4">
    <location>
        <begin position="442"/>
        <end position="469"/>
    </location>
</feature>
<reference evidence="5 6" key="1">
    <citation type="journal article" date="2023" name="G3 (Bethesda)">
        <title>A chromosome-level genome assembly of Zasmidium syzygii isolated from banana leaves.</title>
        <authorList>
            <person name="van Westerhoven A.C."/>
            <person name="Mehrabi R."/>
            <person name="Talebi R."/>
            <person name="Steentjes M.B.F."/>
            <person name="Corcolon B."/>
            <person name="Chong P.A."/>
            <person name="Kema G.H.J."/>
            <person name="Seidl M.F."/>
        </authorList>
    </citation>
    <scope>NUCLEOTIDE SEQUENCE [LARGE SCALE GENOMIC DNA]</scope>
    <source>
        <strain evidence="5 6">P124</strain>
    </source>
</reference>
<gene>
    <name evidence="5" type="ORF">PRZ48_012919</name>
</gene>
<evidence type="ECO:0000256" key="1">
    <source>
        <dbReference type="ARBA" id="ARBA00022737"/>
    </source>
</evidence>
<dbReference type="PANTHER" id="PTHR24189:SF50">
    <property type="entry name" value="ANKYRIN REPEAT AND SOCS BOX PROTEIN 2"/>
    <property type="match status" value="1"/>
</dbReference>
<dbReference type="InterPro" id="IPR002110">
    <property type="entry name" value="Ankyrin_rpt"/>
</dbReference>
<dbReference type="PANTHER" id="PTHR24189">
    <property type="entry name" value="MYOTROPHIN"/>
    <property type="match status" value="1"/>
</dbReference>
<dbReference type="Pfam" id="PF00023">
    <property type="entry name" value="Ank"/>
    <property type="match status" value="1"/>
</dbReference>